<keyword evidence="1" id="KW-0560">Oxidoreductase</keyword>
<proteinExistence type="predicted"/>
<evidence type="ECO:0000313" key="4">
    <source>
        <dbReference type="Proteomes" id="UP000009159"/>
    </source>
</evidence>
<evidence type="ECO:0000256" key="1">
    <source>
        <dbReference type="ARBA" id="ARBA00023002"/>
    </source>
</evidence>
<dbReference type="SUPFAM" id="SSF51430">
    <property type="entry name" value="NAD(P)-linked oxidoreductase"/>
    <property type="match status" value="1"/>
</dbReference>
<feature type="domain" description="NADP-dependent oxidoreductase" evidence="2">
    <location>
        <begin position="14"/>
        <end position="290"/>
    </location>
</feature>
<dbReference type="InterPro" id="IPR020471">
    <property type="entry name" value="AKR"/>
</dbReference>
<evidence type="ECO:0000259" key="2">
    <source>
        <dbReference type="Pfam" id="PF00248"/>
    </source>
</evidence>
<dbReference type="AlphaFoldDB" id="A1TGD3"/>
<dbReference type="HOGENOM" id="CLU_023205_2_1_11"/>
<reference evidence="3" key="1">
    <citation type="submission" date="2006-12" db="EMBL/GenBank/DDBJ databases">
        <title>Complete sequence of Mycobacterium vanbaalenii PYR-1.</title>
        <authorList>
            <consortium name="US DOE Joint Genome Institute"/>
            <person name="Copeland A."/>
            <person name="Lucas S."/>
            <person name="Lapidus A."/>
            <person name="Barry K."/>
            <person name="Detter J.C."/>
            <person name="Glavina del Rio T."/>
            <person name="Hammon N."/>
            <person name="Israni S."/>
            <person name="Dalin E."/>
            <person name="Tice H."/>
            <person name="Pitluck S."/>
            <person name="Singan V."/>
            <person name="Schmutz J."/>
            <person name="Larimer F."/>
            <person name="Land M."/>
            <person name="Hauser L."/>
            <person name="Kyrpides N."/>
            <person name="Anderson I.J."/>
            <person name="Miller C."/>
            <person name="Richardson P."/>
        </authorList>
    </citation>
    <scope>NUCLEOTIDE SEQUENCE [LARGE SCALE GENOMIC DNA]</scope>
    <source>
        <strain evidence="3">PYR-1</strain>
    </source>
</reference>
<name>A1TGD3_MYCVP</name>
<dbReference type="InterPro" id="IPR036812">
    <property type="entry name" value="NAD(P)_OxRdtase_dom_sf"/>
</dbReference>
<dbReference type="GO" id="GO:0016491">
    <property type="term" value="F:oxidoreductase activity"/>
    <property type="evidence" value="ECO:0007669"/>
    <property type="project" value="UniProtKB-KW"/>
</dbReference>
<organism evidence="3 4">
    <name type="scientific">Mycolicibacterium vanbaalenii (strain DSM 7251 / JCM 13017 / BCRC 16820 / KCTC 9966 / NRRL B-24157 / PYR-1)</name>
    <name type="common">Mycobacterium vanbaalenii</name>
    <dbReference type="NCBI Taxonomy" id="350058"/>
    <lineage>
        <taxon>Bacteria</taxon>
        <taxon>Bacillati</taxon>
        <taxon>Actinomycetota</taxon>
        <taxon>Actinomycetes</taxon>
        <taxon>Mycobacteriales</taxon>
        <taxon>Mycobacteriaceae</taxon>
        <taxon>Mycolicibacterium</taxon>
    </lineage>
</organism>
<keyword evidence="4" id="KW-1185">Reference proteome</keyword>
<dbReference type="InterPro" id="IPR050791">
    <property type="entry name" value="Aldo-Keto_reductase"/>
</dbReference>
<dbReference type="Pfam" id="PF00248">
    <property type="entry name" value="Aldo_ket_red"/>
    <property type="match status" value="1"/>
</dbReference>
<dbReference type="InterPro" id="IPR023210">
    <property type="entry name" value="NADP_OxRdtase_dom"/>
</dbReference>
<sequence>MDSYQLGSYSVGRVGFGAMQLPGPGVFGPPRDHDQAIAVLRRAVELGINHIDTAQIYGPNVANELIREALHPYPADLALVSKVGGKRDAQGNWLPAQEPDDLYDQLEENLRTLDTDRLAAVNLRVFGSAGGAGPADLNRALFDRQLSTMIRARDEGLIAGIGLSNIGVDHLRIALERTEIVCVQNAYNLVDRTSQPVLELCLEHGVAFVPFFPLGSGFVPDNPVLNHPAVVREARNLGRTPAQIALAWTLSVAPNVLLIPGTSSVTHLEENTAVRDVELDDETRRELDEAAH</sequence>
<evidence type="ECO:0000313" key="3">
    <source>
        <dbReference type="EMBL" id="ABM16233.1"/>
    </source>
</evidence>
<accession>A1TGD3</accession>
<dbReference type="KEGG" id="mva:Mvan_5463"/>
<dbReference type="Proteomes" id="UP000009159">
    <property type="component" value="Chromosome"/>
</dbReference>
<dbReference type="Gene3D" id="3.20.20.100">
    <property type="entry name" value="NADP-dependent oxidoreductase domain"/>
    <property type="match status" value="1"/>
</dbReference>
<dbReference type="NCBIfam" id="NF007695">
    <property type="entry name" value="PRK10376.1"/>
    <property type="match status" value="1"/>
</dbReference>
<dbReference type="STRING" id="350058.Mvan_5463"/>
<dbReference type="PRINTS" id="PR00069">
    <property type="entry name" value="ALDKETRDTASE"/>
</dbReference>
<dbReference type="eggNOG" id="COG0667">
    <property type="taxonomic scope" value="Bacteria"/>
</dbReference>
<gene>
    <name evidence="3" type="ordered locus">Mvan_5463</name>
</gene>
<dbReference type="RefSeq" id="WP_011782588.1">
    <property type="nucleotide sequence ID" value="NC_008726.1"/>
</dbReference>
<dbReference type="CDD" id="cd19088">
    <property type="entry name" value="AKR_AKR13B1"/>
    <property type="match status" value="1"/>
</dbReference>
<dbReference type="PANTHER" id="PTHR43625:SF40">
    <property type="entry name" value="ALDO-KETO REDUCTASE YAKC [NADP(+)]"/>
    <property type="match status" value="1"/>
</dbReference>
<dbReference type="GO" id="GO:0005737">
    <property type="term" value="C:cytoplasm"/>
    <property type="evidence" value="ECO:0007669"/>
    <property type="project" value="TreeGrafter"/>
</dbReference>
<dbReference type="EMBL" id="CP000511">
    <property type="protein sequence ID" value="ABM16233.1"/>
    <property type="molecule type" value="Genomic_DNA"/>
</dbReference>
<dbReference type="PANTHER" id="PTHR43625">
    <property type="entry name" value="AFLATOXIN B1 ALDEHYDE REDUCTASE"/>
    <property type="match status" value="1"/>
</dbReference>
<protein>
    <submittedName>
        <fullName evidence="3">Aldo/keto reductase</fullName>
    </submittedName>
</protein>